<accession>A0A922LCY9</accession>
<organism evidence="1 2">
    <name type="scientific">Dermatophagoides farinae</name>
    <name type="common">American house dust mite</name>
    <dbReference type="NCBI Taxonomy" id="6954"/>
    <lineage>
        <taxon>Eukaryota</taxon>
        <taxon>Metazoa</taxon>
        <taxon>Ecdysozoa</taxon>
        <taxon>Arthropoda</taxon>
        <taxon>Chelicerata</taxon>
        <taxon>Arachnida</taxon>
        <taxon>Acari</taxon>
        <taxon>Acariformes</taxon>
        <taxon>Sarcoptiformes</taxon>
        <taxon>Astigmata</taxon>
        <taxon>Psoroptidia</taxon>
        <taxon>Analgoidea</taxon>
        <taxon>Pyroglyphidae</taxon>
        <taxon>Dermatophagoidinae</taxon>
        <taxon>Dermatophagoides</taxon>
    </lineage>
</organism>
<dbReference type="EMBL" id="ASGP02000001">
    <property type="protein sequence ID" value="KAH9527350.1"/>
    <property type="molecule type" value="Genomic_DNA"/>
</dbReference>
<dbReference type="AlphaFoldDB" id="A0A922LCY9"/>
<proteinExistence type="predicted"/>
<protein>
    <submittedName>
        <fullName evidence="1">Uncharacterized protein</fullName>
    </submittedName>
</protein>
<evidence type="ECO:0000313" key="2">
    <source>
        <dbReference type="Proteomes" id="UP000790347"/>
    </source>
</evidence>
<keyword evidence="2" id="KW-1185">Reference proteome</keyword>
<gene>
    <name evidence="1" type="ORF">DERF_001370</name>
</gene>
<reference evidence="1" key="2">
    <citation type="journal article" date="2022" name="Res Sq">
        <title>Comparative Genomics Reveals Insights into the Divergent Evolution of Astigmatic Mites and Household Pest Adaptations.</title>
        <authorList>
            <person name="Xiong Q."/>
            <person name="Wan A.T.-Y."/>
            <person name="Liu X.-Y."/>
            <person name="Fung C.S.-H."/>
            <person name="Xiao X."/>
            <person name="Malainual N."/>
            <person name="Hou J."/>
            <person name="Wang L."/>
            <person name="Wang M."/>
            <person name="Yang K."/>
            <person name="Cui Y."/>
            <person name="Leung E."/>
            <person name="Nong W."/>
            <person name="Shin S.-K."/>
            <person name="Au S."/>
            <person name="Jeong K.Y."/>
            <person name="Chew F.T."/>
            <person name="Hui J."/>
            <person name="Leung T.F."/>
            <person name="Tungtrongchitr A."/>
            <person name="Zhong N."/>
            <person name="Liu Z."/>
            <person name="Tsui S."/>
        </authorList>
    </citation>
    <scope>NUCLEOTIDE SEQUENCE</scope>
    <source>
        <strain evidence="1">Derf</strain>
        <tissue evidence="1">Whole organism</tissue>
    </source>
</reference>
<reference evidence="1" key="1">
    <citation type="submission" date="2013-05" db="EMBL/GenBank/DDBJ databases">
        <authorList>
            <person name="Yim A.K.Y."/>
            <person name="Chan T.F."/>
            <person name="Ji K.M."/>
            <person name="Liu X.Y."/>
            <person name="Zhou J.W."/>
            <person name="Li R.Q."/>
            <person name="Yang K.Y."/>
            <person name="Li J."/>
            <person name="Li M."/>
            <person name="Law P.T.W."/>
            <person name="Wu Y.L."/>
            <person name="Cai Z.L."/>
            <person name="Qin H."/>
            <person name="Bao Y."/>
            <person name="Leung R.K.K."/>
            <person name="Ng P.K.S."/>
            <person name="Zou J."/>
            <person name="Zhong X.J."/>
            <person name="Ran P.X."/>
            <person name="Zhong N.S."/>
            <person name="Liu Z.G."/>
            <person name="Tsui S.K.W."/>
        </authorList>
    </citation>
    <scope>NUCLEOTIDE SEQUENCE</scope>
    <source>
        <strain evidence="1">Derf</strain>
        <tissue evidence="1">Whole organism</tissue>
    </source>
</reference>
<dbReference type="Proteomes" id="UP000790347">
    <property type="component" value="Unassembled WGS sequence"/>
</dbReference>
<sequence length="61" mass="7462">MKKKLWYINSLNSLKNVDLHHYGFKWIQILNKICIRTNDSCYIHTIVFDIINFKSNQNNYR</sequence>
<evidence type="ECO:0000313" key="1">
    <source>
        <dbReference type="EMBL" id="KAH9527350.1"/>
    </source>
</evidence>
<name>A0A922LCY9_DERFA</name>
<comment type="caution">
    <text evidence="1">The sequence shown here is derived from an EMBL/GenBank/DDBJ whole genome shotgun (WGS) entry which is preliminary data.</text>
</comment>